<reference evidence="2" key="1">
    <citation type="submission" date="2022-06" db="EMBL/GenBank/DDBJ databases">
        <authorList>
            <person name="Berger JAMES D."/>
            <person name="Berger JAMES D."/>
        </authorList>
    </citation>
    <scope>NUCLEOTIDE SEQUENCE [LARGE SCALE GENOMIC DNA]</scope>
</reference>
<dbReference type="AlphaFoldDB" id="A0AA85K399"/>
<sequence length="140" mass="15333">MFIKRTFHVVNTIAVLVIGFYAAQSIDKNVGPIKCYNCTDCFTVNANTSIVDGCGGCTIKATVTDIVRGCVASCTPENFHGPYCCTTNLCNNRKEFKEMPDILEHQNSDSQLPVLPQQTTPSVLKVVSTTTLTNTQMMLM</sequence>
<evidence type="ECO:0000313" key="3">
    <source>
        <dbReference type="WBParaSite" id="TREG1_56630.1"/>
    </source>
</evidence>
<organism evidence="2 3">
    <name type="scientific">Trichobilharzia regenti</name>
    <name type="common">Nasal bird schistosome</name>
    <dbReference type="NCBI Taxonomy" id="157069"/>
    <lineage>
        <taxon>Eukaryota</taxon>
        <taxon>Metazoa</taxon>
        <taxon>Spiralia</taxon>
        <taxon>Lophotrochozoa</taxon>
        <taxon>Platyhelminthes</taxon>
        <taxon>Trematoda</taxon>
        <taxon>Digenea</taxon>
        <taxon>Strigeidida</taxon>
        <taxon>Schistosomatoidea</taxon>
        <taxon>Schistosomatidae</taxon>
        <taxon>Trichobilharzia</taxon>
    </lineage>
</organism>
<feature type="signal peptide" evidence="1">
    <location>
        <begin position="1"/>
        <end position="25"/>
    </location>
</feature>
<protein>
    <submittedName>
        <fullName evidence="3">Uncharacterized protein</fullName>
    </submittedName>
</protein>
<evidence type="ECO:0000256" key="1">
    <source>
        <dbReference type="SAM" id="SignalP"/>
    </source>
</evidence>
<dbReference type="Proteomes" id="UP000050795">
    <property type="component" value="Unassembled WGS sequence"/>
</dbReference>
<proteinExistence type="predicted"/>
<dbReference type="WBParaSite" id="TREG1_56630.1">
    <property type="protein sequence ID" value="TREG1_56630.1"/>
    <property type="gene ID" value="TREG1_56630"/>
</dbReference>
<name>A0AA85K399_TRIRE</name>
<feature type="chain" id="PRO_5041699629" evidence="1">
    <location>
        <begin position="26"/>
        <end position="140"/>
    </location>
</feature>
<keyword evidence="1" id="KW-0732">Signal</keyword>
<reference evidence="3" key="2">
    <citation type="submission" date="2023-11" db="UniProtKB">
        <authorList>
            <consortium name="WormBaseParasite"/>
        </authorList>
    </citation>
    <scope>IDENTIFICATION</scope>
</reference>
<keyword evidence="2" id="KW-1185">Reference proteome</keyword>
<evidence type="ECO:0000313" key="2">
    <source>
        <dbReference type="Proteomes" id="UP000050795"/>
    </source>
</evidence>
<accession>A0AA85K399</accession>